<organism evidence="1 2">
    <name type="scientific">Chitinimonas viridis</name>
    <dbReference type="NCBI Taxonomy" id="664880"/>
    <lineage>
        <taxon>Bacteria</taxon>
        <taxon>Pseudomonadati</taxon>
        <taxon>Pseudomonadota</taxon>
        <taxon>Betaproteobacteria</taxon>
        <taxon>Neisseriales</taxon>
        <taxon>Chitinibacteraceae</taxon>
        <taxon>Chitinimonas</taxon>
    </lineage>
</organism>
<dbReference type="RefSeq" id="WP_290331369.1">
    <property type="nucleotide sequence ID" value="NZ_JAUFPU010000003.1"/>
</dbReference>
<reference evidence="1" key="2">
    <citation type="submission" date="2023-06" db="EMBL/GenBank/DDBJ databases">
        <authorList>
            <person name="Lucena T."/>
            <person name="Sun Q."/>
        </authorList>
    </citation>
    <scope>NUCLEOTIDE SEQUENCE</scope>
    <source>
        <strain evidence="1">CECT 7703</strain>
    </source>
</reference>
<sequence>MHYLSRPWIWIALLGLPGSHLPTVAPQLEMAMQEATQATSVQAQRAAGLRSKTARSSQLLFLFEDGQPPPDKKPAHGRL</sequence>
<evidence type="ECO:0000313" key="2">
    <source>
        <dbReference type="Proteomes" id="UP001180081"/>
    </source>
</evidence>
<comment type="caution">
    <text evidence="1">The sequence shown here is derived from an EMBL/GenBank/DDBJ whole genome shotgun (WGS) entry which is preliminary data.</text>
</comment>
<reference evidence="1" key="1">
    <citation type="journal article" date="2014" name="Int. J. Syst. Evol. Microbiol.">
        <title>Complete genome of a new Firmicutes species belonging to the dominant human colonic microbiota ('Ruminococcus bicirculans') reveals two chromosomes and a selective capacity to utilize plant glucans.</title>
        <authorList>
            <consortium name="NISC Comparative Sequencing Program"/>
            <person name="Wegmann U."/>
            <person name="Louis P."/>
            <person name="Goesmann A."/>
            <person name="Henrissat B."/>
            <person name="Duncan S.H."/>
            <person name="Flint H.J."/>
        </authorList>
    </citation>
    <scope>NUCLEOTIDE SEQUENCE</scope>
    <source>
        <strain evidence="1">CECT 7703</strain>
    </source>
</reference>
<name>A0ABT8B1X1_9NEIS</name>
<dbReference type="Proteomes" id="UP001180081">
    <property type="component" value="Unassembled WGS sequence"/>
</dbReference>
<keyword evidence="2" id="KW-1185">Reference proteome</keyword>
<dbReference type="EMBL" id="JAUFPU010000003">
    <property type="protein sequence ID" value="MDN3575720.1"/>
    <property type="molecule type" value="Genomic_DNA"/>
</dbReference>
<evidence type="ECO:0000313" key="1">
    <source>
        <dbReference type="EMBL" id="MDN3575720.1"/>
    </source>
</evidence>
<protein>
    <submittedName>
        <fullName evidence="1">Uncharacterized protein</fullName>
    </submittedName>
</protein>
<gene>
    <name evidence="1" type="ORF">QWZ03_02910</name>
</gene>
<accession>A0ABT8B1X1</accession>
<proteinExistence type="predicted"/>